<dbReference type="InterPro" id="IPR007236">
    <property type="entry name" value="SlyX"/>
</dbReference>
<dbReference type="EMBL" id="CP054020">
    <property type="protein sequence ID" value="QKI89176.1"/>
    <property type="molecule type" value="Genomic_DNA"/>
</dbReference>
<evidence type="ECO:0000313" key="1">
    <source>
        <dbReference type="EMBL" id="QKI89176.1"/>
    </source>
</evidence>
<name>A0A7D4P4E1_9GAMM</name>
<dbReference type="Pfam" id="PF04102">
    <property type="entry name" value="SlyX"/>
    <property type="match status" value="1"/>
</dbReference>
<dbReference type="Proteomes" id="UP000504724">
    <property type="component" value="Chromosome"/>
</dbReference>
<dbReference type="KEGG" id="txa:HQN79_06150"/>
<reference evidence="1 2" key="1">
    <citation type="submission" date="2020-05" db="EMBL/GenBank/DDBJ databases">
        <title>Thiomicrorhabdus sediminis sp.nov. and Thiomicrorhabdus xiamenensis sp.nov., novel sulfur-oxidizing bacteria isolated from coastal sediment.</title>
        <authorList>
            <person name="Liu X."/>
        </authorList>
    </citation>
    <scope>NUCLEOTIDE SEQUENCE [LARGE SCALE GENOMIC DNA]</scope>
    <source>
        <strain evidence="1 2">G2</strain>
    </source>
</reference>
<gene>
    <name evidence="1" type="ORF">HQN79_06150</name>
</gene>
<dbReference type="RefSeq" id="WP_173285075.1">
    <property type="nucleotide sequence ID" value="NZ_CP054020.1"/>
</dbReference>
<proteinExistence type="predicted"/>
<accession>A0A7D4P4E1</accession>
<evidence type="ECO:0000313" key="2">
    <source>
        <dbReference type="Proteomes" id="UP000504724"/>
    </source>
</evidence>
<organism evidence="1 2">
    <name type="scientific">Thiomicrorhabdus xiamenensis</name>
    <dbReference type="NCBI Taxonomy" id="2739063"/>
    <lineage>
        <taxon>Bacteria</taxon>
        <taxon>Pseudomonadati</taxon>
        <taxon>Pseudomonadota</taxon>
        <taxon>Gammaproteobacteria</taxon>
        <taxon>Thiotrichales</taxon>
        <taxon>Piscirickettsiaceae</taxon>
        <taxon>Thiomicrorhabdus</taxon>
    </lineage>
</organism>
<keyword evidence="2" id="KW-1185">Reference proteome</keyword>
<protein>
    <submittedName>
        <fullName evidence="1">SlyX family protein</fullName>
    </submittedName>
</protein>
<sequence>MCNQNSEKTASDAQLVQRIETLEIAISHHEQMHVEMEKTLADQYTKIQMLEKKLGLLKDYIQSLNEQVIKRPEEEIPPPHY</sequence>
<dbReference type="AlphaFoldDB" id="A0A7D4P4E1"/>